<evidence type="ECO:0000256" key="13">
    <source>
        <dbReference type="ARBA" id="ARBA00023295"/>
    </source>
</evidence>
<dbReference type="InterPro" id="IPR015887">
    <property type="entry name" value="DNA_glyclase_Znf_dom_DNA_BS"/>
</dbReference>
<dbReference type="EC" id="4.2.99.18" evidence="15"/>
<evidence type="ECO:0000259" key="17">
    <source>
        <dbReference type="PROSITE" id="PS51068"/>
    </source>
</evidence>
<evidence type="ECO:0000256" key="1">
    <source>
        <dbReference type="ARBA" id="ARBA00001668"/>
    </source>
</evidence>
<dbReference type="NCBIfam" id="NF002211">
    <property type="entry name" value="PRK01103.1"/>
    <property type="match status" value="1"/>
</dbReference>
<dbReference type="HAMAP" id="MF_00103">
    <property type="entry name" value="Fapy_DNA_glycosyl"/>
    <property type="match status" value="1"/>
</dbReference>
<evidence type="ECO:0000256" key="12">
    <source>
        <dbReference type="ARBA" id="ARBA00023268"/>
    </source>
</evidence>
<dbReference type="NCBIfam" id="TIGR00577">
    <property type="entry name" value="fpg"/>
    <property type="match status" value="1"/>
</dbReference>
<feature type="domain" description="FPG-type" evidence="16">
    <location>
        <begin position="238"/>
        <end position="272"/>
    </location>
</feature>
<dbReference type="GO" id="GO:0140078">
    <property type="term" value="F:class I DNA-(apurinic or apyrimidinic site) endonuclease activity"/>
    <property type="evidence" value="ECO:0007669"/>
    <property type="project" value="UniProtKB-EC"/>
</dbReference>
<evidence type="ECO:0000313" key="18">
    <source>
        <dbReference type="EMBL" id="NMP22841.1"/>
    </source>
</evidence>
<proteinExistence type="inferred from homology"/>
<feature type="domain" description="Formamidopyrimidine-DNA glycosylase catalytic" evidence="17">
    <location>
        <begin position="2"/>
        <end position="117"/>
    </location>
</feature>
<dbReference type="PROSITE" id="PS01242">
    <property type="entry name" value="ZF_FPG_1"/>
    <property type="match status" value="1"/>
</dbReference>
<dbReference type="GO" id="GO:0008270">
    <property type="term" value="F:zinc ion binding"/>
    <property type="evidence" value="ECO:0007669"/>
    <property type="project" value="UniProtKB-UniRule"/>
</dbReference>
<dbReference type="InterPro" id="IPR012319">
    <property type="entry name" value="FPG_cat"/>
</dbReference>
<dbReference type="Pfam" id="PF06831">
    <property type="entry name" value="H2TH"/>
    <property type="match status" value="1"/>
</dbReference>
<dbReference type="Pfam" id="PF06827">
    <property type="entry name" value="zf-FPG_IleRS"/>
    <property type="match status" value="1"/>
</dbReference>
<accession>A0A7Y0L523</accession>
<dbReference type="Proteomes" id="UP000533476">
    <property type="component" value="Unassembled WGS sequence"/>
</dbReference>
<feature type="active site" description="Schiff-base intermediate with DNA" evidence="15">
    <location>
        <position position="2"/>
    </location>
</feature>
<dbReference type="GO" id="GO:0034039">
    <property type="term" value="F:8-oxo-7,8-dihydroguanine DNA N-glycosylase activity"/>
    <property type="evidence" value="ECO:0007669"/>
    <property type="project" value="TreeGrafter"/>
</dbReference>
<feature type="active site" description="Proton donor; for delta-elimination activity" evidence="15">
    <location>
        <position position="262"/>
    </location>
</feature>
<evidence type="ECO:0000256" key="6">
    <source>
        <dbReference type="ARBA" id="ARBA00022771"/>
    </source>
</evidence>
<evidence type="ECO:0000256" key="3">
    <source>
        <dbReference type="ARBA" id="ARBA00011245"/>
    </source>
</evidence>
<comment type="similarity">
    <text evidence="2 15">Belongs to the FPG family.</text>
</comment>
<dbReference type="PANTHER" id="PTHR22993:SF9">
    <property type="entry name" value="FORMAMIDOPYRIMIDINE-DNA GLYCOSYLASE"/>
    <property type="match status" value="1"/>
</dbReference>
<dbReference type="InterPro" id="IPR000214">
    <property type="entry name" value="Znf_DNA_glyclase/AP_lyase"/>
</dbReference>
<feature type="binding site" evidence="15">
    <location>
        <position position="114"/>
    </location>
    <ligand>
        <name>DNA</name>
        <dbReference type="ChEBI" id="CHEBI:16991"/>
    </ligand>
</feature>
<dbReference type="GO" id="GO:0003684">
    <property type="term" value="F:damaged DNA binding"/>
    <property type="evidence" value="ECO:0007669"/>
    <property type="project" value="InterPro"/>
</dbReference>
<dbReference type="InterPro" id="IPR015886">
    <property type="entry name" value="H2TH_FPG"/>
</dbReference>
<evidence type="ECO:0000256" key="15">
    <source>
        <dbReference type="HAMAP-Rule" id="MF_00103"/>
    </source>
</evidence>
<comment type="function">
    <text evidence="15">Involved in base excision repair of DNA damaged by oxidation or by mutagenic agents. Acts as DNA glycosylase that recognizes and removes damaged bases. Has a preference for oxidized purines, such as 7,8-dihydro-8-oxoguanine (8-oxoG). Has AP (apurinic/apyrimidinic) lyase activity and introduces nicks in the DNA strand. Cleaves the DNA backbone by beta-delta elimination to generate a single-strand break at the site of the removed base with both 3'- and 5'-phosphates.</text>
</comment>
<feature type="binding site" evidence="15">
    <location>
        <position position="96"/>
    </location>
    <ligand>
        <name>DNA</name>
        <dbReference type="ChEBI" id="CHEBI:16991"/>
    </ligand>
</feature>
<dbReference type="SUPFAM" id="SSF46946">
    <property type="entry name" value="S13-like H2TH domain"/>
    <property type="match status" value="1"/>
</dbReference>
<dbReference type="SUPFAM" id="SSF57716">
    <property type="entry name" value="Glucocorticoid receptor-like (DNA-binding domain)"/>
    <property type="match status" value="1"/>
</dbReference>
<keyword evidence="7 15" id="KW-0378">Hydrolase</keyword>
<dbReference type="EC" id="3.2.2.23" evidence="15"/>
<name>A0A7Y0L523_9FIRM</name>
<dbReference type="Gene3D" id="1.10.8.50">
    <property type="match status" value="1"/>
</dbReference>
<dbReference type="CDD" id="cd08966">
    <property type="entry name" value="EcFpg-like_N"/>
    <property type="match status" value="1"/>
</dbReference>
<keyword evidence="9 15" id="KW-0238">DNA-binding</keyword>
<comment type="catalytic activity">
    <reaction evidence="1 15">
        <text>Hydrolysis of DNA containing ring-opened 7-methylguanine residues, releasing 2,6-diamino-4-hydroxy-5-(N-methyl)formamidopyrimidine.</text>
        <dbReference type="EC" id="3.2.2.23"/>
    </reaction>
</comment>
<gene>
    <name evidence="15 18" type="primary">mutM</name>
    <name evidence="15" type="synonym">fpg</name>
    <name evidence="18" type="ORF">HIJ39_10820</name>
</gene>
<keyword evidence="4 15" id="KW-0479">Metal-binding</keyword>
<reference evidence="18 19" key="1">
    <citation type="submission" date="2020-04" db="EMBL/GenBank/DDBJ databases">
        <authorList>
            <person name="Zhang R."/>
            <person name="Schippers A."/>
        </authorList>
    </citation>
    <scope>NUCLEOTIDE SEQUENCE [LARGE SCALE GENOMIC DNA]</scope>
    <source>
        <strain evidence="18 19">DSM 109850</strain>
    </source>
</reference>
<dbReference type="AlphaFoldDB" id="A0A7Y0L523"/>
<keyword evidence="6 15" id="KW-0863">Zinc-finger</keyword>
<comment type="cofactor">
    <cofactor evidence="15">
        <name>Zn(2+)</name>
        <dbReference type="ChEBI" id="CHEBI:29105"/>
    </cofactor>
    <text evidence="15">Binds 1 zinc ion per subunit.</text>
</comment>
<comment type="caution">
    <text evidence="18">The sequence shown here is derived from an EMBL/GenBank/DDBJ whole genome shotgun (WGS) entry which is preliminary data.</text>
</comment>
<dbReference type="PROSITE" id="PS51068">
    <property type="entry name" value="FPG_CAT"/>
    <property type="match status" value="1"/>
</dbReference>
<evidence type="ECO:0000256" key="2">
    <source>
        <dbReference type="ARBA" id="ARBA00009409"/>
    </source>
</evidence>
<dbReference type="SMART" id="SM00898">
    <property type="entry name" value="Fapy_DNA_glyco"/>
    <property type="match status" value="1"/>
</dbReference>
<evidence type="ECO:0000256" key="8">
    <source>
        <dbReference type="ARBA" id="ARBA00022833"/>
    </source>
</evidence>
<dbReference type="PANTHER" id="PTHR22993">
    <property type="entry name" value="FORMAMIDOPYRIMIDINE-DNA GLYCOSYLASE"/>
    <property type="match status" value="1"/>
</dbReference>
<evidence type="ECO:0000256" key="7">
    <source>
        <dbReference type="ARBA" id="ARBA00022801"/>
    </source>
</evidence>
<feature type="active site" description="Proton donor; for beta-elimination activity" evidence="15">
    <location>
        <position position="61"/>
    </location>
</feature>
<feature type="active site" description="Proton donor" evidence="15">
    <location>
        <position position="3"/>
    </location>
</feature>
<dbReference type="Pfam" id="PF01149">
    <property type="entry name" value="Fapy_DNA_glyco"/>
    <property type="match status" value="1"/>
</dbReference>
<dbReference type="InterPro" id="IPR035937">
    <property type="entry name" value="FPG_N"/>
</dbReference>
<evidence type="ECO:0000256" key="10">
    <source>
        <dbReference type="ARBA" id="ARBA00023204"/>
    </source>
</evidence>
<dbReference type="PROSITE" id="PS51066">
    <property type="entry name" value="ZF_FPG_2"/>
    <property type="match status" value="1"/>
</dbReference>
<feature type="binding site" evidence="15">
    <location>
        <position position="153"/>
    </location>
    <ligand>
        <name>DNA</name>
        <dbReference type="ChEBI" id="CHEBI:16991"/>
    </ligand>
</feature>
<dbReference type="RefSeq" id="WP_169099548.1">
    <property type="nucleotide sequence ID" value="NZ_JABBVZ010000032.1"/>
</dbReference>
<evidence type="ECO:0000256" key="11">
    <source>
        <dbReference type="ARBA" id="ARBA00023239"/>
    </source>
</evidence>
<comment type="subunit">
    <text evidence="3 15">Monomer.</text>
</comment>
<dbReference type="InterPro" id="IPR010663">
    <property type="entry name" value="Znf_FPG/IleRS"/>
</dbReference>
<evidence type="ECO:0000313" key="19">
    <source>
        <dbReference type="Proteomes" id="UP000533476"/>
    </source>
</evidence>
<evidence type="ECO:0000256" key="14">
    <source>
        <dbReference type="ARBA" id="ARBA00044632"/>
    </source>
</evidence>
<keyword evidence="13 15" id="KW-0326">Glycosidase</keyword>
<dbReference type="SUPFAM" id="SSF81624">
    <property type="entry name" value="N-terminal domain of MutM-like DNA repair proteins"/>
    <property type="match status" value="1"/>
</dbReference>
<evidence type="ECO:0000256" key="5">
    <source>
        <dbReference type="ARBA" id="ARBA00022763"/>
    </source>
</evidence>
<dbReference type="Gene3D" id="3.20.190.10">
    <property type="entry name" value="MutM-like, N-terminal"/>
    <property type="match status" value="1"/>
</dbReference>
<keyword evidence="8 15" id="KW-0862">Zinc</keyword>
<evidence type="ECO:0000256" key="9">
    <source>
        <dbReference type="ARBA" id="ARBA00023125"/>
    </source>
</evidence>
<dbReference type="EMBL" id="JABBVZ010000032">
    <property type="protein sequence ID" value="NMP22841.1"/>
    <property type="molecule type" value="Genomic_DNA"/>
</dbReference>
<organism evidence="18 19">
    <name type="scientific">Sulfobacillus harzensis</name>
    <dbReference type="NCBI Taxonomy" id="2729629"/>
    <lineage>
        <taxon>Bacteria</taxon>
        <taxon>Bacillati</taxon>
        <taxon>Bacillota</taxon>
        <taxon>Clostridia</taxon>
        <taxon>Eubacteriales</taxon>
        <taxon>Clostridiales Family XVII. Incertae Sedis</taxon>
        <taxon>Sulfobacillus</taxon>
    </lineage>
</organism>
<keyword evidence="5 15" id="KW-0227">DNA damage</keyword>
<sequence>MPELPEVETIRSYLDSVLAGKAIMSVPHLDDRMVKRSLKNGAEIRAALVGQTFGSVRRRGKFLLLGLASSPDALMIHLGMSGRLVTESLDAPYRPHTHLVVRYSGGELRLSDPRRFGRIAWVESGGLWGPHLGMEPLSSAFSSKTLGEILKGRKVAIKSALLNQNLVAGLGNIYADEALFYAGIHPQRPAGSLDVDELKRLVRGIRAVLRRSIEHRGTSFSDYVDALGHPGENQGYLKVYGREGKACRRCGTPIQRQVVGGRSSHYCPHCQRLTETSSEGAHHAEI</sequence>
<comment type="catalytic activity">
    <reaction evidence="14 15">
        <text>2'-deoxyribonucleotide-(2'-deoxyribose 5'-phosphate)-2'-deoxyribonucleotide-DNA = a 3'-end 2'-deoxyribonucleotide-(2,3-dehydro-2,3-deoxyribose 5'-phosphate)-DNA + a 5'-end 5'-phospho-2'-deoxyribonucleoside-DNA + H(+)</text>
        <dbReference type="Rhea" id="RHEA:66592"/>
        <dbReference type="Rhea" id="RHEA-COMP:13180"/>
        <dbReference type="Rhea" id="RHEA-COMP:16897"/>
        <dbReference type="Rhea" id="RHEA-COMP:17067"/>
        <dbReference type="ChEBI" id="CHEBI:15378"/>
        <dbReference type="ChEBI" id="CHEBI:136412"/>
        <dbReference type="ChEBI" id="CHEBI:157695"/>
        <dbReference type="ChEBI" id="CHEBI:167181"/>
        <dbReference type="EC" id="4.2.99.18"/>
    </reaction>
</comment>
<dbReference type="GO" id="GO:0006284">
    <property type="term" value="P:base-excision repair"/>
    <property type="evidence" value="ECO:0007669"/>
    <property type="project" value="InterPro"/>
</dbReference>
<keyword evidence="11 15" id="KW-0456">Lyase</keyword>
<dbReference type="InterPro" id="IPR010979">
    <property type="entry name" value="Ribosomal_uS13-like_H2TH"/>
</dbReference>
<protein>
    <recommendedName>
        <fullName evidence="15">Formamidopyrimidine-DNA glycosylase</fullName>
        <shortName evidence="15">Fapy-DNA glycosylase</shortName>
        <ecNumber evidence="15">3.2.2.23</ecNumber>
    </recommendedName>
    <alternativeName>
        <fullName evidence="15">DNA-(apurinic or apyrimidinic site) lyase MutM</fullName>
        <shortName evidence="15">AP lyase MutM</shortName>
        <ecNumber evidence="15">4.2.99.18</ecNumber>
    </alternativeName>
</protein>
<dbReference type="GO" id="GO:0003690">
    <property type="term" value="F:double-stranded DNA binding"/>
    <property type="evidence" value="ECO:0007669"/>
    <property type="project" value="UniProtKB-ARBA"/>
</dbReference>
<keyword evidence="19" id="KW-1185">Reference proteome</keyword>
<dbReference type="InterPro" id="IPR020629">
    <property type="entry name" value="FPG_Glyclase"/>
</dbReference>
<dbReference type="FunFam" id="1.10.8.50:FF:000003">
    <property type="entry name" value="Formamidopyrimidine-DNA glycosylase"/>
    <property type="match status" value="1"/>
</dbReference>
<evidence type="ECO:0000256" key="4">
    <source>
        <dbReference type="ARBA" id="ARBA00022723"/>
    </source>
</evidence>
<keyword evidence="12 15" id="KW-0511">Multifunctional enzyme</keyword>
<evidence type="ECO:0000259" key="16">
    <source>
        <dbReference type="PROSITE" id="PS51066"/>
    </source>
</evidence>
<dbReference type="SMART" id="SM01232">
    <property type="entry name" value="H2TH"/>
    <property type="match status" value="1"/>
</dbReference>
<keyword evidence="10 15" id="KW-0234">DNA repair</keyword>